<proteinExistence type="predicted"/>
<dbReference type="InterPro" id="IPR045851">
    <property type="entry name" value="AMP-bd_C_sf"/>
</dbReference>
<evidence type="ECO:0000313" key="4">
    <source>
        <dbReference type="Proteomes" id="UP000193240"/>
    </source>
</evidence>
<dbReference type="SUPFAM" id="SSF56801">
    <property type="entry name" value="Acetyl-CoA synthetase-like"/>
    <property type="match status" value="1"/>
</dbReference>
<feature type="domain" description="AMP-dependent synthetase/ligase" evidence="1">
    <location>
        <begin position="31"/>
        <end position="404"/>
    </location>
</feature>
<dbReference type="OMA" id="WVRGPWI"/>
<sequence length="549" mass="60653">MPLLAQKHVSIPTKDILSWTFDEPQFDHETPIYIDAYDASNSISASQAKVLIRQLIAGFQHAGVRPGDTVLVHSFNSIYYPILVLGIIGSGAIYTGSNPSYTAYELSHAFRSCAPKLVICDAEVLNTGFVSAAQSSGLPSSSVFVFDVPPFKSIGERTEEAIQGYSSWRSFLTHGEADWTQFDDEATSRRTVAGLFFSSGTTGLPKLTKLSHYNLVAQHTLVFEHFRRPYTLKRLIALPMFHAATAPSTHISPLRSGHPQVIMRRYDPRIFFEMCAKHQITDLTLVPPQVISLLAHPLPSAQKQQLLKSVKLAYGGAAPLDAVTQSKFQKLLQQGSSFTQVLGMTETSCFASLLPYPEGDDTGAIGRFLPNLDVKLLDDDGRDMKDYSQAGELALRGPTITEGYVGVPRERDFDAEGYFRTGDVLYQDQSSGLWYIVDRKKELIKARGFQVAPKELEGVLLEHPGIADAAVIGVKGDDGSELPRAYVVVKESLSLSEADVKCWIEGRLSRYKWLSGGVEFLESVPKSASGKILKRILREKFRKERASKL</sequence>
<dbReference type="EMBL" id="KZ107841">
    <property type="protein sequence ID" value="OSS51030.1"/>
    <property type="molecule type" value="Genomic_DNA"/>
</dbReference>
<dbReference type="AlphaFoldDB" id="A0A1Y2M4K8"/>
<dbReference type="PROSITE" id="PS00455">
    <property type="entry name" value="AMP_BINDING"/>
    <property type="match status" value="1"/>
</dbReference>
<keyword evidence="4" id="KW-1185">Reference proteome</keyword>
<protein>
    <recommendedName>
        <fullName evidence="5">AMP-dependent synthetase/ligase domain-containing protein</fullName>
    </recommendedName>
</protein>
<evidence type="ECO:0000259" key="1">
    <source>
        <dbReference type="Pfam" id="PF00501"/>
    </source>
</evidence>
<dbReference type="InterPro" id="IPR020845">
    <property type="entry name" value="AMP-binding_CS"/>
</dbReference>
<dbReference type="InterPro" id="IPR025110">
    <property type="entry name" value="AMP-bd_C"/>
</dbReference>
<reference evidence="3 4" key="1">
    <citation type="journal article" date="2017" name="Genome Announc.">
        <title>Genome sequence of the saprophytic ascomycete Epicoccum nigrum ICMP 19927 strain isolated from New Zealand.</title>
        <authorList>
            <person name="Fokin M."/>
            <person name="Fleetwood D."/>
            <person name="Weir B.S."/>
            <person name="Villas-Boas S.G."/>
        </authorList>
    </citation>
    <scope>NUCLEOTIDE SEQUENCE [LARGE SCALE GENOMIC DNA]</scope>
    <source>
        <strain evidence="3 4">ICMP 19927</strain>
    </source>
</reference>
<evidence type="ECO:0000259" key="2">
    <source>
        <dbReference type="Pfam" id="PF13193"/>
    </source>
</evidence>
<dbReference type="GO" id="GO:0019748">
    <property type="term" value="P:secondary metabolic process"/>
    <property type="evidence" value="ECO:0007669"/>
    <property type="project" value="TreeGrafter"/>
</dbReference>
<feature type="domain" description="AMP-binding enzyme C-terminal" evidence="2">
    <location>
        <begin position="455"/>
        <end position="531"/>
    </location>
</feature>
<dbReference type="PANTHER" id="PTHR24096:SF265">
    <property type="entry name" value="ENZYME, PUTATIVE (AFU_ORTHOLOGUE AFUA_5G14270)-RELATED"/>
    <property type="match status" value="1"/>
</dbReference>
<dbReference type="Pfam" id="PF13193">
    <property type="entry name" value="AMP-binding_C"/>
    <property type="match status" value="1"/>
</dbReference>
<organism evidence="3 4">
    <name type="scientific">Epicoccum nigrum</name>
    <name type="common">Soil fungus</name>
    <name type="synonym">Epicoccum purpurascens</name>
    <dbReference type="NCBI Taxonomy" id="105696"/>
    <lineage>
        <taxon>Eukaryota</taxon>
        <taxon>Fungi</taxon>
        <taxon>Dikarya</taxon>
        <taxon>Ascomycota</taxon>
        <taxon>Pezizomycotina</taxon>
        <taxon>Dothideomycetes</taxon>
        <taxon>Pleosporomycetidae</taxon>
        <taxon>Pleosporales</taxon>
        <taxon>Pleosporineae</taxon>
        <taxon>Didymellaceae</taxon>
        <taxon>Epicoccum</taxon>
    </lineage>
</organism>
<dbReference type="InterPro" id="IPR000873">
    <property type="entry name" value="AMP-dep_synth/lig_dom"/>
</dbReference>
<gene>
    <name evidence="3" type="ORF">B5807_04584</name>
</gene>
<dbReference type="InParanoid" id="A0A1Y2M4K8"/>
<dbReference type="CDD" id="cd05911">
    <property type="entry name" value="Firefly_Luc_like"/>
    <property type="match status" value="1"/>
</dbReference>
<dbReference type="STRING" id="105696.A0A1Y2M4K8"/>
<accession>A0A1Y2M4K8</accession>
<evidence type="ECO:0000313" key="3">
    <source>
        <dbReference type="EMBL" id="OSS51030.1"/>
    </source>
</evidence>
<dbReference type="GO" id="GO:0016405">
    <property type="term" value="F:CoA-ligase activity"/>
    <property type="evidence" value="ECO:0007669"/>
    <property type="project" value="TreeGrafter"/>
</dbReference>
<dbReference type="Gene3D" id="3.40.50.12780">
    <property type="entry name" value="N-terminal domain of ligase-like"/>
    <property type="match status" value="1"/>
</dbReference>
<name>A0A1Y2M4K8_EPING</name>
<dbReference type="PANTHER" id="PTHR24096">
    <property type="entry name" value="LONG-CHAIN-FATTY-ACID--COA LIGASE"/>
    <property type="match status" value="1"/>
</dbReference>
<dbReference type="Pfam" id="PF00501">
    <property type="entry name" value="AMP-binding"/>
    <property type="match status" value="1"/>
</dbReference>
<dbReference type="Gene3D" id="3.30.300.30">
    <property type="match status" value="1"/>
</dbReference>
<dbReference type="Proteomes" id="UP000193240">
    <property type="component" value="Unassembled WGS sequence"/>
</dbReference>
<evidence type="ECO:0008006" key="5">
    <source>
        <dbReference type="Google" id="ProtNLM"/>
    </source>
</evidence>
<dbReference type="InterPro" id="IPR042099">
    <property type="entry name" value="ANL_N_sf"/>
</dbReference>